<dbReference type="EMBL" id="CAKOGL010000008">
    <property type="protein sequence ID" value="CAH2089848.1"/>
    <property type="molecule type" value="Genomic_DNA"/>
</dbReference>
<organism evidence="2 3">
    <name type="scientific">Euphydryas editha</name>
    <name type="common">Edith's checkerspot</name>
    <dbReference type="NCBI Taxonomy" id="104508"/>
    <lineage>
        <taxon>Eukaryota</taxon>
        <taxon>Metazoa</taxon>
        <taxon>Ecdysozoa</taxon>
        <taxon>Arthropoda</taxon>
        <taxon>Hexapoda</taxon>
        <taxon>Insecta</taxon>
        <taxon>Pterygota</taxon>
        <taxon>Neoptera</taxon>
        <taxon>Endopterygota</taxon>
        <taxon>Lepidoptera</taxon>
        <taxon>Glossata</taxon>
        <taxon>Ditrysia</taxon>
        <taxon>Papilionoidea</taxon>
        <taxon>Nymphalidae</taxon>
        <taxon>Nymphalinae</taxon>
        <taxon>Euphydryas</taxon>
    </lineage>
</organism>
<keyword evidence="3" id="KW-1185">Reference proteome</keyword>
<name>A0AAU9TS57_EUPED</name>
<dbReference type="Proteomes" id="UP001153954">
    <property type="component" value="Unassembled WGS sequence"/>
</dbReference>
<feature type="region of interest" description="Disordered" evidence="1">
    <location>
        <begin position="108"/>
        <end position="128"/>
    </location>
</feature>
<proteinExistence type="predicted"/>
<evidence type="ECO:0000313" key="3">
    <source>
        <dbReference type="Proteomes" id="UP001153954"/>
    </source>
</evidence>
<protein>
    <submittedName>
        <fullName evidence="2">Uncharacterized protein</fullName>
    </submittedName>
</protein>
<gene>
    <name evidence="2" type="ORF">EEDITHA_LOCUS5863</name>
</gene>
<dbReference type="AlphaFoldDB" id="A0AAU9TS57"/>
<comment type="caution">
    <text evidence="2">The sequence shown here is derived from an EMBL/GenBank/DDBJ whole genome shotgun (WGS) entry which is preliminary data.</text>
</comment>
<accession>A0AAU9TS57</accession>
<evidence type="ECO:0000256" key="1">
    <source>
        <dbReference type="SAM" id="MobiDB-lite"/>
    </source>
</evidence>
<evidence type="ECO:0000313" key="2">
    <source>
        <dbReference type="EMBL" id="CAH2089848.1"/>
    </source>
</evidence>
<sequence length="206" mass="21617">MHLKRALGECHGDGTVRYCRSTPAVCAATRPPCTSSARSVSVTVTEHAGRLRCHATTMHLKRALGECHGDGTVLSTPAVCAATRPPCTSSARSVSVTVTVRYGTVGARRPSALPRDHHAPQARARSTPAVCAATRPPCTSSARSVSVTVTVRYCRSTPAVCAATRPPCTSSARSVSVTVTVRYGTVGARRPSALPRDHHAPQARAR</sequence>
<reference evidence="2" key="1">
    <citation type="submission" date="2022-03" db="EMBL/GenBank/DDBJ databases">
        <authorList>
            <person name="Tunstrom K."/>
        </authorList>
    </citation>
    <scope>NUCLEOTIDE SEQUENCE</scope>
</reference>